<organism evidence="2">
    <name type="scientific">Cucumis melo</name>
    <name type="common">Muskmelon</name>
    <dbReference type="NCBI Taxonomy" id="3656"/>
    <lineage>
        <taxon>Eukaryota</taxon>
        <taxon>Viridiplantae</taxon>
        <taxon>Streptophyta</taxon>
        <taxon>Embryophyta</taxon>
        <taxon>Tracheophyta</taxon>
        <taxon>Spermatophyta</taxon>
        <taxon>Magnoliopsida</taxon>
        <taxon>eudicotyledons</taxon>
        <taxon>Gunneridae</taxon>
        <taxon>Pentapetalae</taxon>
        <taxon>rosids</taxon>
        <taxon>fabids</taxon>
        <taxon>Cucurbitales</taxon>
        <taxon>Cucurbitaceae</taxon>
        <taxon>Benincaseae</taxon>
        <taxon>Cucumis</taxon>
    </lineage>
</organism>
<evidence type="ECO:0000313" key="2">
    <source>
        <dbReference type="EnsemblPlants" id="MELO3C030213.2.1"/>
    </source>
</evidence>
<proteinExistence type="predicted"/>
<dbReference type="AlphaFoldDB" id="A0A9I9E8E1"/>
<dbReference type="PANTHER" id="PTHR33133:SF5">
    <property type="entry name" value="OS08G0107100 PROTEIN"/>
    <property type="match status" value="1"/>
</dbReference>
<feature type="transmembrane region" description="Helical" evidence="1">
    <location>
        <begin position="143"/>
        <end position="167"/>
    </location>
</feature>
<dbReference type="Gramene" id="MELO3C030213.2.1">
    <property type="protein sequence ID" value="MELO3C030213.2.1"/>
    <property type="gene ID" value="MELO3C030213.2"/>
</dbReference>
<dbReference type="EnsemblPlants" id="MELO3C030213.2.1">
    <property type="protein sequence ID" value="MELO3C030213.2.1"/>
    <property type="gene ID" value="MELO3C030213.2"/>
</dbReference>
<name>A0A9I9E8E1_CUCME</name>
<accession>A0A9I9E8E1</accession>
<feature type="transmembrane region" description="Helical" evidence="1">
    <location>
        <begin position="23"/>
        <end position="42"/>
    </location>
</feature>
<dbReference type="PANTHER" id="PTHR33133">
    <property type="entry name" value="OS08G0107100 PROTEIN-RELATED"/>
    <property type="match status" value="1"/>
</dbReference>
<reference evidence="2" key="1">
    <citation type="submission" date="2023-03" db="UniProtKB">
        <authorList>
            <consortium name="EnsemblPlants"/>
        </authorList>
    </citation>
    <scope>IDENTIFICATION</scope>
</reference>
<evidence type="ECO:0000256" key="1">
    <source>
        <dbReference type="SAM" id="Phobius"/>
    </source>
</evidence>
<keyword evidence="1" id="KW-1133">Transmembrane helix</keyword>
<sequence length="263" mass="30865">MQFLGIFGILQETYKIIYKRRKIISQITLFLVLPLSLFFLAYNQISNHMIQNFLFQIIQAKSQKGHPRFLEHSRVVMQHEVAYFLLFVIVYNIFLSIISIPCISIITYIVACEYTKNDNEKASFKESLKIVIKVWKRVIITSFYSLGISFTYDLVAACVLLIVRATIFRYKFYWHIKASILIVFMVMYVVGSLYLSTIWMLSKVVCVLEEPYGFKALMKSQRLLRGKMMVATILTENINMRDYLLDYVEVYVSLKANDVRVEI</sequence>
<keyword evidence="1" id="KW-0812">Transmembrane</keyword>
<feature type="transmembrane region" description="Helical" evidence="1">
    <location>
        <begin position="81"/>
        <end position="111"/>
    </location>
</feature>
<keyword evidence="1" id="KW-0472">Membrane</keyword>
<feature type="transmembrane region" description="Helical" evidence="1">
    <location>
        <begin position="173"/>
        <end position="195"/>
    </location>
</feature>
<protein>
    <submittedName>
        <fullName evidence="2">Uncharacterized protein</fullName>
    </submittedName>
</protein>